<keyword evidence="1" id="KW-0418">Kinase</keyword>
<organism evidence="1">
    <name type="scientific">Siphoviridae sp. ctzSN25</name>
    <dbReference type="NCBI Taxonomy" id="2826529"/>
    <lineage>
        <taxon>Viruses</taxon>
        <taxon>Duplodnaviria</taxon>
        <taxon>Heunggongvirae</taxon>
        <taxon>Uroviricota</taxon>
        <taxon>Caudoviricetes</taxon>
    </lineage>
</organism>
<keyword evidence="1" id="KW-0808">Transferase</keyword>
<dbReference type="GO" id="GO:0016301">
    <property type="term" value="F:kinase activity"/>
    <property type="evidence" value="ECO:0007669"/>
    <property type="project" value="UniProtKB-KW"/>
</dbReference>
<accession>A0A8S5QVB4</accession>
<evidence type="ECO:0000313" key="1">
    <source>
        <dbReference type="EMBL" id="DAE22922.1"/>
    </source>
</evidence>
<reference evidence="1" key="1">
    <citation type="journal article" date="2021" name="Proc. Natl. Acad. Sci. U.S.A.">
        <title>A Catalog of Tens of Thousands of Viruses from Human Metagenomes Reveals Hidden Associations with Chronic Diseases.</title>
        <authorList>
            <person name="Tisza M.J."/>
            <person name="Buck C.B."/>
        </authorList>
    </citation>
    <scope>NUCLEOTIDE SEQUENCE</scope>
    <source>
        <strain evidence="1">CtzSN25</strain>
    </source>
</reference>
<protein>
    <submittedName>
        <fullName evidence="1">Nucelotide kinase</fullName>
    </submittedName>
</protein>
<dbReference type="EMBL" id="BK015743">
    <property type="protein sequence ID" value="DAE22922.1"/>
    <property type="molecule type" value="Genomic_DNA"/>
</dbReference>
<proteinExistence type="predicted"/>
<dbReference type="InterPro" id="IPR021739">
    <property type="entry name" value="SaV-like"/>
</dbReference>
<sequence length="129" mass="15131">MKEDIINPKRYTGNRLECWDFWIVAKLNPLVASAVKYVWRYKEKNGVEDLKKALVFLDKMKNTPQEALYFEKGEFFASDDLLENMSDTQRFIVNTSVQTTHEDLYKVAISDMEIAINYLIKTEYGDESD</sequence>
<name>A0A8S5QVB4_9CAUD</name>
<dbReference type="Pfam" id="PF11753">
    <property type="entry name" value="DUF3310"/>
    <property type="match status" value="1"/>
</dbReference>